<keyword evidence="9" id="KW-0131">Cell cycle</keyword>
<feature type="coiled-coil region" evidence="11">
    <location>
        <begin position="675"/>
        <end position="779"/>
    </location>
</feature>
<evidence type="ECO:0000256" key="4">
    <source>
        <dbReference type="ARBA" id="ARBA00022454"/>
    </source>
</evidence>
<evidence type="ECO:0000259" key="12">
    <source>
        <dbReference type="SMART" id="SM00968"/>
    </source>
</evidence>
<comment type="similarity">
    <text evidence="3">Belongs to the SMC family. SMC1 subfamily.</text>
</comment>
<dbReference type="Pfam" id="PF02463">
    <property type="entry name" value="SMC_N"/>
    <property type="match status" value="1"/>
</dbReference>
<dbReference type="WBParaSite" id="ACRNAN_scaffold133.g6978.t1">
    <property type="protein sequence ID" value="ACRNAN_scaffold133.g6978.t1"/>
    <property type="gene ID" value="ACRNAN_scaffold133.g6978"/>
</dbReference>
<dbReference type="InterPro" id="IPR024704">
    <property type="entry name" value="SMC"/>
</dbReference>
<dbReference type="GO" id="GO:0008278">
    <property type="term" value="C:cohesin complex"/>
    <property type="evidence" value="ECO:0007669"/>
    <property type="project" value="InterPro"/>
</dbReference>
<keyword evidence="13" id="KW-1185">Reference proteome</keyword>
<evidence type="ECO:0000313" key="14">
    <source>
        <dbReference type="WBParaSite" id="ACRNAN_scaffold133.g6978.t1"/>
    </source>
</evidence>
<protein>
    <recommendedName>
        <fullName evidence="10">Structural maintenance of chromosomes protein</fullName>
    </recommendedName>
</protein>
<evidence type="ECO:0000256" key="8">
    <source>
        <dbReference type="ARBA" id="ARBA00023242"/>
    </source>
</evidence>
<evidence type="ECO:0000256" key="2">
    <source>
        <dbReference type="ARBA" id="ARBA00004286"/>
    </source>
</evidence>
<dbReference type="InterPro" id="IPR027417">
    <property type="entry name" value="P-loop_NTPase"/>
</dbReference>
<dbReference type="Gene3D" id="3.40.50.300">
    <property type="entry name" value="P-loop containing nucleotide triphosphate hydrolases"/>
    <property type="match status" value="2"/>
</dbReference>
<reference evidence="14" key="1">
    <citation type="submission" date="2022-11" db="UniProtKB">
        <authorList>
            <consortium name="WormBaseParasite"/>
        </authorList>
    </citation>
    <scope>IDENTIFICATION</scope>
</reference>
<dbReference type="FunFam" id="3.40.50.300:FF:000564">
    <property type="entry name" value="Structural maintenance of chromosomes 1A"/>
    <property type="match status" value="1"/>
</dbReference>
<accession>A0A914CSH9</accession>
<evidence type="ECO:0000256" key="11">
    <source>
        <dbReference type="SAM" id="Coils"/>
    </source>
</evidence>
<feature type="coiled-coil region" evidence="11">
    <location>
        <begin position="804"/>
        <end position="920"/>
    </location>
</feature>
<keyword evidence="6" id="KW-0498">Mitosis</keyword>
<dbReference type="Pfam" id="PF06470">
    <property type="entry name" value="SMC_hinge"/>
    <property type="match status" value="1"/>
</dbReference>
<feature type="coiled-coil region" evidence="11">
    <location>
        <begin position="1022"/>
        <end position="1063"/>
    </location>
</feature>
<evidence type="ECO:0000256" key="9">
    <source>
        <dbReference type="ARBA" id="ARBA00023306"/>
    </source>
</evidence>
<dbReference type="GO" id="GO:0005524">
    <property type="term" value="F:ATP binding"/>
    <property type="evidence" value="ECO:0007669"/>
    <property type="project" value="InterPro"/>
</dbReference>
<evidence type="ECO:0000256" key="3">
    <source>
        <dbReference type="ARBA" id="ARBA00005597"/>
    </source>
</evidence>
<dbReference type="PIRSF" id="PIRSF005719">
    <property type="entry name" value="SMC"/>
    <property type="match status" value="1"/>
</dbReference>
<dbReference type="GO" id="GO:0005634">
    <property type="term" value="C:nucleus"/>
    <property type="evidence" value="ECO:0007669"/>
    <property type="project" value="UniProtKB-SubCell"/>
</dbReference>
<comment type="subcellular location">
    <subcellularLocation>
        <location evidence="2">Chromosome</location>
    </subcellularLocation>
    <subcellularLocation>
        <location evidence="1 10">Nucleus</location>
    </subcellularLocation>
</comment>
<dbReference type="Proteomes" id="UP000887540">
    <property type="component" value="Unplaced"/>
</dbReference>
<evidence type="ECO:0000313" key="13">
    <source>
        <dbReference type="Proteomes" id="UP000887540"/>
    </source>
</evidence>
<keyword evidence="4" id="KW-0158">Chromosome</keyword>
<keyword evidence="7 11" id="KW-0175">Coiled coil</keyword>
<dbReference type="SMART" id="SM00968">
    <property type="entry name" value="SMC_hinge"/>
    <property type="match status" value="1"/>
</dbReference>
<evidence type="ECO:0000256" key="6">
    <source>
        <dbReference type="ARBA" id="ARBA00022776"/>
    </source>
</evidence>
<dbReference type="GO" id="GO:0003677">
    <property type="term" value="F:DNA binding"/>
    <property type="evidence" value="ECO:0007669"/>
    <property type="project" value="TreeGrafter"/>
</dbReference>
<dbReference type="GO" id="GO:0016887">
    <property type="term" value="F:ATP hydrolysis activity"/>
    <property type="evidence" value="ECO:0007669"/>
    <property type="project" value="InterPro"/>
</dbReference>
<dbReference type="InterPro" id="IPR028468">
    <property type="entry name" value="Smc1_ABC"/>
</dbReference>
<dbReference type="GO" id="GO:0051301">
    <property type="term" value="P:cell division"/>
    <property type="evidence" value="ECO:0007669"/>
    <property type="project" value="UniProtKB-KW"/>
</dbReference>
<dbReference type="AlphaFoldDB" id="A0A914CSH9"/>
<dbReference type="Gene3D" id="1.20.1060.20">
    <property type="match status" value="1"/>
</dbReference>
<keyword evidence="5" id="KW-0132">Cell division</keyword>
<dbReference type="InterPro" id="IPR036277">
    <property type="entry name" value="SMC_hinge_sf"/>
</dbReference>
<evidence type="ECO:0000256" key="1">
    <source>
        <dbReference type="ARBA" id="ARBA00004123"/>
    </source>
</evidence>
<feature type="domain" description="SMC hinge" evidence="12">
    <location>
        <begin position="511"/>
        <end position="630"/>
    </location>
</feature>
<sequence length="1230" mass="141783">MGYLQSLELEDFKSYKGKHTIGPFYKFQAIIGPNGSGKSNLMEAICFVLGEKTGHLRVRKLGDLIHGAPVGKPASNRCSVTMNFVMDDENVKSFTRLVISSASEYRINKEVVTQAQYNQALEEINIFIKARNFFVYQGMVESIAMRNPKERTQLFEELSRSGELQNEYNKLKADMVKAEEDAQMNLNKRRGVAQEKREAKAEKDEAQRYQSLKDDLSDKNLQLYLVQLFFAEHARDKAKEELAKLREEVDAVGANKKQMEETIGVKINDLKKHQREVRKLEQKVQEAERHVSDQRPKFMKIKQEMSHVKNKLETATKFHQTAIKTAEEHEKNVAQFNEKKKQIEEDKRKCQEKMEEESQNQQLNLSEEQVQEYKRLKREVEKKSGLISAELDNLTQEQETTRNSVEFDKRRLDTWTNKIAEKEKEIVRQRKVAENLQETEESQASLLDEERKNLKNLEQEVKISKERMEKVALELQEVNKQISDAHGDTAESERVRRRNEAIENLKRVFPDKVHGRLVDLCQPSHRRYQLAVTKVLAKNMMSIVCDTDDTARECITYLKEQRYFPETFLPLSVLNVIPINESLRQITDPRGVKLVFDVIQLNNPLAKKALQFACGNSLVCETAEDARLLAFGGAAGGDRHKAVALDGTLFQTSGVIAGGSHELKARAKKWDEQAIKKLRDRRAALMEENQNLHKTRKRELDVEMKRNQLDQLEKRLKFTKQERQKIATQVLDRLQLELDGLKAELTVIQPKIDMKQEEMRKREGQIEKKQAEKDKVADEIFADFCARIGISHIRQYEQRELQFHEKMKRELDAYDVEIDRIKSEIDYLKSEDKRGREKKEAEKIKNLTKELKRLEKDNEKESKTLDELEEKVDTLKMQLMDKKNEVEQLEAAVKEAKEEAKTVDRDLNAVEKKAIQLEQLELRKAQKRHSLLHECKINVIDLPLLNGSLDQIELDEPDDSAATTSAVSQSFQSAEAIEIDYASLTYPAKKLKDEGEVNKIIEKLTKEVAEAHANLAKINAPNLKANERMEQVKEKEAETTEECERARTKAKKSRQAFEKVKAERIKRFQEFFEPVSQKIDEIYKQLSRNDSAQAFLGPENPEEPFLEGITYNCVAPGKRFRPMDNLSGGEKTIAALALLFAIYTRNPAPFFVLDEIDAALDNTNIGKVVNYISERSRADMQVIVISLKEEFYNKADALVGIYPKPAQIATSGVLTFDLLNFKSNLRDADD</sequence>
<dbReference type="FunFam" id="1.20.1060.20:FF:000001">
    <property type="entry name" value="Structural maintenance of chromosomes 1A"/>
    <property type="match status" value="1"/>
</dbReference>
<dbReference type="InterPro" id="IPR003395">
    <property type="entry name" value="RecF/RecN/SMC_N"/>
</dbReference>
<evidence type="ECO:0000256" key="7">
    <source>
        <dbReference type="ARBA" id="ARBA00023054"/>
    </source>
</evidence>
<evidence type="ECO:0000256" key="10">
    <source>
        <dbReference type="PIRNR" id="PIRNR005719"/>
    </source>
</evidence>
<proteinExistence type="inferred from homology"/>
<feature type="coiled-coil region" evidence="11">
    <location>
        <begin position="161"/>
        <end position="290"/>
    </location>
</feature>
<name>A0A914CSH9_9BILA</name>
<evidence type="ECO:0000256" key="5">
    <source>
        <dbReference type="ARBA" id="ARBA00022618"/>
    </source>
</evidence>
<dbReference type="Gene3D" id="3.30.70.1620">
    <property type="match status" value="1"/>
</dbReference>
<dbReference type="SUPFAM" id="SSF75553">
    <property type="entry name" value="Smc hinge domain"/>
    <property type="match status" value="1"/>
</dbReference>
<dbReference type="PANTHER" id="PTHR18937">
    <property type="entry name" value="STRUCTURAL MAINTENANCE OF CHROMOSOMES SMC FAMILY MEMBER"/>
    <property type="match status" value="1"/>
</dbReference>
<dbReference type="InterPro" id="IPR010935">
    <property type="entry name" value="SMC_hinge"/>
</dbReference>
<feature type="coiled-coil region" evidence="11">
    <location>
        <begin position="319"/>
        <end position="481"/>
    </location>
</feature>
<dbReference type="PANTHER" id="PTHR18937:SF12">
    <property type="entry name" value="STRUCTURAL MAINTENANCE OF CHROMOSOMES PROTEIN"/>
    <property type="match status" value="1"/>
</dbReference>
<dbReference type="CDD" id="cd03275">
    <property type="entry name" value="ABC_SMC1_euk"/>
    <property type="match status" value="1"/>
</dbReference>
<organism evidence="13 14">
    <name type="scientific">Acrobeloides nanus</name>
    <dbReference type="NCBI Taxonomy" id="290746"/>
    <lineage>
        <taxon>Eukaryota</taxon>
        <taxon>Metazoa</taxon>
        <taxon>Ecdysozoa</taxon>
        <taxon>Nematoda</taxon>
        <taxon>Chromadorea</taxon>
        <taxon>Rhabditida</taxon>
        <taxon>Tylenchina</taxon>
        <taxon>Cephalobomorpha</taxon>
        <taxon>Cephaloboidea</taxon>
        <taxon>Cephalobidae</taxon>
        <taxon>Acrobeloides</taxon>
    </lineage>
</organism>
<dbReference type="GO" id="GO:0007062">
    <property type="term" value="P:sister chromatid cohesion"/>
    <property type="evidence" value="ECO:0007669"/>
    <property type="project" value="InterPro"/>
</dbReference>
<keyword evidence="8 10" id="KW-0539">Nucleus</keyword>
<dbReference type="SUPFAM" id="SSF52540">
    <property type="entry name" value="P-loop containing nucleoside triphosphate hydrolases"/>
    <property type="match status" value="1"/>
</dbReference>